<dbReference type="InterPro" id="IPR029058">
    <property type="entry name" value="AB_hydrolase_fold"/>
</dbReference>
<dbReference type="InterPro" id="IPR036770">
    <property type="entry name" value="Ankyrin_rpt-contain_sf"/>
</dbReference>
<keyword evidence="3" id="KW-0732">Signal</keyword>
<comment type="caution">
    <text evidence="5">The sequence shown here is derived from an EMBL/GenBank/DDBJ whole genome shotgun (WGS) entry which is preliminary data.</text>
</comment>
<dbReference type="SUPFAM" id="SSF56801">
    <property type="entry name" value="Acetyl-CoA synthetase-like"/>
    <property type="match status" value="1"/>
</dbReference>
<dbReference type="Pfam" id="PF00023">
    <property type="entry name" value="Ank"/>
    <property type="match status" value="1"/>
</dbReference>
<dbReference type="PANTHER" id="PTHR45527:SF1">
    <property type="entry name" value="FATTY ACID SYNTHASE"/>
    <property type="match status" value="1"/>
</dbReference>
<dbReference type="Gene3D" id="3.40.50.1820">
    <property type="entry name" value="alpha/beta hydrolase"/>
    <property type="match status" value="1"/>
</dbReference>
<evidence type="ECO:0000313" key="5">
    <source>
        <dbReference type="EMBL" id="KAK1740883.1"/>
    </source>
</evidence>
<dbReference type="Pfam" id="PF12796">
    <property type="entry name" value="Ank_2"/>
    <property type="match status" value="1"/>
</dbReference>
<dbReference type="Gene3D" id="3.30.300.30">
    <property type="match status" value="1"/>
</dbReference>
<sequence length="1419" mass="155499">MKLAYALLSVSGALLAASPATSFAPPPLHVTTKQSSRSTSSSALQMSTKAAPPNMPSHSPATSLPNQIYKWRGYDVRYQVTGPANADHTLLLVHGLFVNSDHWRKTLTGLQALNDELHNDDGKEKKSIRIYAIDLLGSGWSSKPSKTDPIAQAVSGENGRFTDCDSTCYREANPTTTTTNKMRRPTKIRSASTLQNTPLGTASGGNRLATSLELRHPLKSPYNFYTWAEQIADFTHDIIHSNHNDDNQDESTTASSSSSSPPKVTLVANSIGTMSSLQSILDEPQLFNGCLVINPNFRELHMAEVPFSSLTMPLVRQVQSLLRNNGHGLFASLAKPSTVKEILKEPYAVVDAVDDELVQVLLDPLLTPGADDVVFDTLSYSAGPLPEQQLSSGQYPKETCPTWVVYGEADPWTPKKRVENLRKVGRVGDEYGESTPTPLLPRKVVHALSLHHRSVLVSVDSISTSEEHSLSIPLDETTIRDTTANTLRIGMAIPEGPFLPLFVLVIHSLNIAVAECWLTASVDDDVEHDDADSSNSNSGTKQTPRGKKGVVLIPMETDEAPERLKHIVTDSSPHLILVAPGDDWGSMENALGKQQQQQVTTTTQLVDFIELIETAFAQIMRRQRDDNVDYYSWMETLWAMLYGHGDNSDDGGELDKDGGNSNSYRGLTKLLRKLRITHVLCTPTLWAMVEGDPPMNVPTLQVVALGGEPIPKSMRGRWARRMVVDKVFDSSSSSSTRLAFDRYYPRLFATYGVTEACVYQTCGEVINGEELHDGIVRPGQNVGLPLLGTNVNICRPLSEDEIDEENTKLEMLEQADESSNPVIGEVVLSGKQVDVMSSYLNLPQLTRRVFVQSSGDEGDATDHTFFYRTGDLGYIDKRTGEVYINGRIKGDGMVKINGIRIELSEIEALVIDDILDISHGLVIDCMAAVATSASSSTDNDDNQHKQLIAYCILSASSISQLGIDADRLKAGVIVPQSPLLSLLRARCDRRVRKGCTPSFFVIIERLPLSPTGKRNRLALPAIEKCSIMSLAAGDDSSTSLWEYGVAGPIVAEKICESLNLQSCQKSLVTTSSSFFILGGDSLAATRVTRGLYARHHNVNDSRNLGGSSGTLDGPFAARFLLQANTLGEYCEFLDSHSAFCGSEQREGNVMRTGVHSGDNQNSKQPDMLFESLIESITMGHANVSMALLDYVDPNIQPIQARLGKVTDRKQQRSLFKSNPLHLACIRGDAVLVRALLDKGWKANTPNSSGAFPIHLACSHLESADNPGLEDLNRRECVRMLLEAGTPIAIKDGNKQTILHSAARSAHVELLKFVLNEWEVACHGPKGIKFKSHGKLGSIYDWHDRWYRTPVHWAILNKRIETLRVLLDGGCSASPQKPKQGVSKRSTSVLIETPMEMCQRLYGDKEGVGKEISTMLQNAE</sequence>
<keyword evidence="6" id="KW-1185">Reference proteome</keyword>
<keyword evidence="1" id="KW-0040">ANK repeat</keyword>
<protein>
    <submittedName>
        <fullName evidence="5">Non-ribosomal peptide synthetase</fullName>
    </submittedName>
</protein>
<dbReference type="SUPFAM" id="SSF48403">
    <property type="entry name" value="Ankyrin repeat"/>
    <property type="match status" value="1"/>
</dbReference>
<dbReference type="PROSITE" id="PS50088">
    <property type="entry name" value="ANK_REPEAT"/>
    <property type="match status" value="1"/>
</dbReference>
<accession>A0AAD8Y826</accession>
<dbReference type="InterPro" id="IPR042099">
    <property type="entry name" value="ANL_N_sf"/>
</dbReference>
<dbReference type="PANTHER" id="PTHR45527">
    <property type="entry name" value="NONRIBOSOMAL PEPTIDE SYNTHETASE"/>
    <property type="match status" value="1"/>
</dbReference>
<evidence type="ECO:0000256" key="2">
    <source>
        <dbReference type="SAM" id="MobiDB-lite"/>
    </source>
</evidence>
<evidence type="ECO:0000259" key="4">
    <source>
        <dbReference type="Pfam" id="PF12697"/>
    </source>
</evidence>
<dbReference type="SUPFAM" id="SSF53474">
    <property type="entry name" value="alpha/beta-Hydrolases"/>
    <property type="match status" value="1"/>
</dbReference>
<gene>
    <name evidence="5" type="ORF">QTG54_008135</name>
</gene>
<evidence type="ECO:0000256" key="3">
    <source>
        <dbReference type="SAM" id="SignalP"/>
    </source>
</evidence>
<dbReference type="Proteomes" id="UP001224775">
    <property type="component" value="Unassembled WGS sequence"/>
</dbReference>
<name>A0AAD8Y826_9STRA</name>
<dbReference type="Gene3D" id="3.40.50.12780">
    <property type="entry name" value="N-terminal domain of ligase-like"/>
    <property type="match status" value="1"/>
</dbReference>
<dbReference type="EMBL" id="JATAAI010000014">
    <property type="protein sequence ID" value="KAK1740883.1"/>
    <property type="molecule type" value="Genomic_DNA"/>
</dbReference>
<feature type="compositionally biased region" description="Polar residues" evidence="2">
    <location>
        <begin position="189"/>
        <end position="200"/>
    </location>
</feature>
<dbReference type="SMART" id="SM00248">
    <property type="entry name" value="ANK"/>
    <property type="match status" value="4"/>
</dbReference>
<organism evidence="5 6">
    <name type="scientific">Skeletonema marinoi</name>
    <dbReference type="NCBI Taxonomy" id="267567"/>
    <lineage>
        <taxon>Eukaryota</taxon>
        <taxon>Sar</taxon>
        <taxon>Stramenopiles</taxon>
        <taxon>Ochrophyta</taxon>
        <taxon>Bacillariophyta</taxon>
        <taxon>Coscinodiscophyceae</taxon>
        <taxon>Thalassiosirophycidae</taxon>
        <taxon>Thalassiosirales</taxon>
        <taxon>Skeletonemataceae</taxon>
        <taxon>Skeletonema</taxon>
        <taxon>Skeletonema marinoi-dohrnii complex</taxon>
    </lineage>
</organism>
<feature type="region of interest" description="Disordered" evidence="2">
    <location>
        <begin position="527"/>
        <end position="548"/>
    </location>
</feature>
<dbReference type="GO" id="GO:0031177">
    <property type="term" value="F:phosphopantetheine binding"/>
    <property type="evidence" value="ECO:0007669"/>
    <property type="project" value="TreeGrafter"/>
</dbReference>
<feature type="compositionally biased region" description="Low complexity" evidence="2">
    <location>
        <begin position="31"/>
        <end position="48"/>
    </location>
</feature>
<feature type="region of interest" description="Disordered" evidence="2">
    <location>
        <begin position="25"/>
        <end position="62"/>
    </location>
</feature>
<feature type="region of interest" description="Disordered" evidence="2">
    <location>
        <begin position="240"/>
        <end position="265"/>
    </location>
</feature>
<evidence type="ECO:0000313" key="6">
    <source>
        <dbReference type="Proteomes" id="UP001224775"/>
    </source>
</evidence>
<feature type="repeat" description="ANK" evidence="1">
    <location>
        <begin position="1215"/>
        <end position="1247"/>
    </location>
</feature>
<feature type="signal peptide" evidence="3">
    <location>
        <begin position="1"/>
        <end position="22"/>
    </location>
</feature>
<feature type="compositionally biased region" description="Low complexity" evidence="2">
    <location>
        <begin position="251"/>
        <end position="260"/>
    </location>
</feature>
<proteinExistence type="predicted"/>
<reference evidence="5" key="1">
    <citation type="submission" date="2023-06" db="EMBL/GenBank/DDBJ databases">
        <title>Survivors Of The Sea: Transcriptome response of Skeletonema marinoi to long-term dormancy.</title>
        <authorList>
            <person name="Pinder M.I.M."/>
            <person name="Kourtchenko O."/>
            <person name="Robertson E.K."/>
            <person name="Larsson T."/>
            <person name="Maumus F."/>
            <person name="Osuna-Cruz C.M."/>
            <person name="Vancaester E."/>
            <person name="Stenow R."/>
            <person name="Vandepoele K."/>
            <person name="Ploug H."/>
            <person name="Bruchert V."/>
            <person name="Godhe A."/>
            <person name="Topel M."/>
        </authorList>
    </citation>
    <scope>NUCLEOTIDE SEQUENCE</scope>
    <source>
        <strain evidence="5">R05AC</strain>
    </source>
</reference>
<evidence type="ECO:0000256" key="1">
    <source>
        <dbReference type="PROSITE-ProRule" id="PRU00023"/>
    </source>
</evidence>
<dbReference type="GO" id="GO:0044550">
    <property type="term" value="P:secondary metabolite biosynthetic process"/>
    <property type="evidence" value="ECO:0007669"/>
    <property type="project" value="TreeGrafter"/>
</dbReference>
<dbReference type="GO" id="GO:0043041">
    <property type="term" value="P:amino acid activation for nonribosomal peptide biosynthetic process"/>
    <property type="evidence" value="ECO:0007669"/>
    <property type="project" value="TreeGrafter"/>
</dbReference>
<feature type="domain" description="AB hydrolase-1" evidence="4">
    <location>
        <begin position="90"/>
        <end position="415"/>
    </location>
</feature>
<dbReference type="InterPro" id="IPR000073">
    <property type="entry name" value="AB_hydrolase_1"/>
</dbReference>
<dbReference type="InterPro" id="IPR045851">
    <property type="entry name" value="AMP-bd_C_sf"/>
</dbReference>
<dbReference type="Pfam" id="PF12697">
    <property type="entry name" value="Abhydrolase_6"/>
    <property type="match status" value="1"/>
</dbReference>
<dbReference type="InterPro" id="IPR002110">
    <property type="entry name" value="Ankyrin_rpt"/>
</dbReference>
<feature type="region of interest" description="Disordered" evidence="2">
    <location>
        <begin position="172"/>
        <end position="206"/>
    </location>
</feature>
<feature type="chain" id="PRO_5042169583" evidence="3">
    <location>
        <begin position="23"/>
        <end position="1419"/>
    </location>
</feature>
<dbReference type="GO" id="GO:0005737">
    <property type="term" value="C:cytoplasm"/>
    <property type="evidence" value="ECO:0007669"/>
    <property type="project" value="TreeGrafter"/>
</dbReference>
<dbReference type="Gene3D" id="1.25.40.20">
    <property type="entry name" value="Ankyrin repeat-containing domain"/>
    <property type="match status" value="1"/>
</dbReference>